<dbReference type="InterPro" id="IPR006685">
    <property type="entry name" value="MscS_channel_2nd"/>
</dbReference>
<reference evidence="11 12" key="1">
    <citation type="submission" date="2016-04" db="EMBL/GenBank/DDBJ databases">
        <title>Complete genome seqeunce of Leptospira alstonii serovar Room22.</title>
        <authorList>
            <person name="Nally J.E."/>
            <person name="Bayles D.O."/>
            <person name="Hurley D."/>
            <person name="Fanning S."/>
            <person name="McMahon B.J."/>
            <person name="Arent Z."/>
        </authorList>
    </citation>
    <scope>NUCLEOTIDE SEQUENCE [LARGE SCALE GENOMIC DNA]</scope>
    <source>
        <strain evidence="11 12">GWTS #1</strain>
    </source>
</reference>
<feature type="domain" description="Mechanosensitive ion channel MscS C-terminal" evidence="9">
    <location>
        <begin position="255"/>
        <end position="340"/>
    </location>
</feature>
<dbReference type="Pfam" id="PF21082">
    <property type="entry name" value="MS_channel_3rd"/>
    <property type="match status" value="1"/>
</dbReference>
<feature type="domain" description="Mechanosensitive ion channel transmembrane helices 2/3" evidence="10">
    <location>
        <begin position="135"/>
        <end position="176"/>
    </location>
</feature>
<evidence type="ECO:0000256" key="3">
    <source>
        <dbReference type="ARBA" id="ARBA00022475"/>
    </source>
</evidence>
<dbReference type="SUPFAM" id="SSF82689">
    <property type="entry name" value="Mechanosensitive channel protein MscS (YggB), C-terminal domain"/>
    <property type="match status" value="1"/>
</dbReference>
<evidence type="ECO:0000259" key="9">
    <source>
        <dbReference type="Pfam" id="PF21082"/>
    </source>
</evidence>
<dbReference type="InterPro" id="IPR010920">
    <property type="entry name" value="LSM_dom_sf"/>
</dbReference>
<evidence type="ECO:0000259" key="8">
    <source>
        <dbReference type="Pfam" id="PF00924"/>
    </source>
</evidence>
<evidence type="ECO:0000313" key="11">
    <source>
        <dbReference type="EMBL" id="AOP35062.1"/>
    </source>
</evidence>
<dbReference type="KEGG" id="laj:A0128_15155"/>
<dbReference type="AlphaFoldDB" id="A0A1D7UZQ7"/>
<dbReference type="InterPro" id="IPR011066">
    <property type="entry name" value="MscS_channel_C_sf"/>
</dbReference>
<evidence type="ECO:0000256" key="6">
    <source>
        <dbReference type="ARBA" id="ARBA00023136"/>
    </source>
</evidence>
<protein>
    <submittedName>
        <fullName evidence="11">Mechanosensitive ion channel protein</fullName>
    </submittedName>
</protein>
<dbReference type="Gene3D" id="1.10.287.1260">
    <property type="match status" value="1"/>
</dbReference>
<dbReference type="RefSeq" id="WP_069608277.1">
    <property type="nucleotide sequence ID" value="NZ_CP015217.1"/>
</dbReference>
<dbReference type="SUPFAM" id="SSF82861">
    <property type="entry name" value="Mechanosensitive channel protein MscS (YggB), transmembrane region"/>
    <property type="match status" value="1"/>
</dbReference>
<evidence type="ECO:0000256" key="7">
    <source>
        <dbReference type="SAM" id="Phobius"/>
    </source>
</evidence>
<evidence type="ECO:0000313" key="12">
    <source>
        <dbReference type="Proteomes" id="UP000094197"/>
    </source>
</evidence>
<keyword evidence="3" id="KW-1003">Cell membrane</keyword>
<evidence type="ECO:0000256" key="5">
    <source>
        <dbReference type="ARBA" id="ARBA00022989"/>
    </source>
</evidence>
<dbReference type="InterPro" id="IPR049278">
    <property type="entry name" value="MS_channel_C"/>
</dbReference>
<feature type="transmembrane region" description="Helical" evidence="7">
    <location>
        <begin position="91"/>
        <end position="113"/>
    </location>
</feature>
<feature type="transmembrane region" description="Helical" evidence="7">
    <location>
        <begin position="20"/>
        <end position="40"/>
    </location>
</feature>
<feature type="transmembrane region" description="Helical" evidence="7">
    <location>
        <begin position="125"/>
        <end position="150"/>
    </location>
</feature>
<comment type="similarity">
    <text evidence="2">Belongs to the MscS (TC 1.A.23) family.</text>
</comment>
<dbReference type="GO" id="GO:0005886">
    <property type="term" value="C:plasma membrane"/>
    <property type="evidence" value="ECO:0007669"/>
    <property type="project" value="UniProtKB-SubCell"/>
</dbReference>
<sequence>MDWNIIHAWFSKELFLELGTSAGVFIFVLFFGYVLGDRIVPKLSGILFQNRIQNSHPLYKAGRRIIRLLFFLLASYLFLRFLKLTPSTEEFVFLTFKITAIILLTFSLVRLFSAVFETYSEKTEGLLSSASIISNVIRITLFAIGVLLILQSLGISVAPILGALGVGGLAVALGLQPTLSNLFSGLSILMGKQLKKGDYVRLQGDGLEGIVQDITWRTTTIRKFNNSTIIVPNSVMSSSVFTNFDLPSKELSIAIEAGVAYQSDLEKVESIAIEIAKEVLNGFYKTDEQKEVSFSYQRFGESSVDFKITLPSLEFADQFAIKHEYIKRIHARFQKERIELRFQIKKGT</sequence>
<dbReference type="Gene3D" id="2.30.30.60">
    <property type="match status" value="1"/>
</dbReference>
<keyword evidence="12" id="KW-1185">Reference proteome</keyword>
<dbReference type="InterPro" id="IPR023408">
    <property type="entry name" value="MscS_beta-dom_sf"/>
</dbReference>
<evidence type="ECO:0000256" key="1">
    <source>
        <dbReference type="ARBA" id="ARBA00004651"/>
    </source>
</evidence>
<dbReference type="OrthoDB" id="9809206at2"/>
<proteinExistence type="inferred from homology"/>
<dbReference type="PANTHER" id="PTHR30566">
    <property type="entry name" value="YNAI-RELATED MECHANOSENSITIVE ION CHANNEL"/>
    <property type="match status" value="1"/>
</dbReference>
<dbReference type="InterPro" id="IPR049142">
    <property type="entry name" value="MS_channel_1st"/>
</dbReference>
<gene>
    <name evidence="11" type="ORF">A0128_15155</name>
</gene>
<evidence type="ECO:0000256" key="4">
    <source>
        <dbReference type="ARBA" id="ARBA00022692"/>
    </source>
</evidence>
<dbReference type="Gene3D" id="3.30.70.100">
    <property type="match status" value="1"/>
</dbReference>
<accession>A0A1D7UZQ7</accession>
<dbReference type="EMBL" id="CP015217">
    <property type="protein sequence ID" value="AOP35062.1"/>
    <property type="molecule type" value="Genomic_DNA"/>
</dbReference>
<organism evidence="11 12">
    <name type="scientific">Leptospira tipperaryensis</name>
    <dbReference type="NCBI Taxonomy" id="2564040"/>
    <lineage>
        <taxon>Bacteria</taxon>
        <taxon>Pseudomonadati</taxon>
        <taxon>Spirochaetota</taxon>
        <taxon>Spirochaetia</taxon>
        <taxon>Leptospirales</taxon>
        <taxon>Leptospiraceae</taxon>
        <taxon>Leptospira</taxon>
    </lineage>
</organism>
<dbReference type="Pfam" id="PF00924">
    <property type="entry name" value="MS_channel_2nd"/>
    <property type="match status" value="1"/>
</dbReference>
<dbReference type="Pfam" id="PF21088">
    <property type="entry name" value="MS_channel_1st"/>
    <property type="match status" value="1"/>
</dbReference>
<evidence type="ECO:0000259" key="10">
    <source>
        <dbReference type="Pfam" id="PF21088"/>
    </source>
</evidence>
<evidence type="ECO:0000256" key="2">
    <source>
        <dbReference type="ARBA" id="ARBA00008017"/>
    </source>
</evidence>
<feature type="domain" description="Mechanosensitive ion channel MscS" evidence="8">
    <location>
        <begin position="178"/>
        <end position="244"/>
    </location>
</feature>
<dbReference type="PANTHER" id="PTHR30566:SF25">
    <property type="entry name" value="INNER MEMBRANE PROTEIN"/>
    <property type="match status" value="1"/>
</dbReference>
<keyword evidence="5 7" id="KW-1133">Transmembrane helix</keyword>
<dbReference type="SUPFAM" id="SSF50182">
    <property type="entry name" value="Sm-like ribonucleoproteins"/>
    <property type="match status" value="1"/>
</dbReference>
<dbReference type="Proteomes" id="UP000094197">
    <property type="component" value="Chromosome 1"/>
</dbReference>
<feature type="transmembrane region" description="Helical" evidence="7">
    <location>
        <begin position="156"/>
        <end position="175"/>
    </location>
</feature>
<name>A0A1D7UZQ7_9LEPT</name>
<dbReference type="GO" id="GO:0008381">
    <property type="term" value="F:mechanosensitive monoatomic ion channel activity"/>
    <property type="evidence" value="ECO:0007669"/>
    <property type="project" value="UniProtKB-ARBA"/>
</dbReference>
<keyword evidence="6 7" id="KW-0472">Membrane</keyword>
<keyword evidence="4 7" id="KW-0812">Transmembrane</keyword>
<dbReference type="InterPro" id="IPR011014">
    <property type="entry name" value="MscS_channel_TM-2"/>
</dbReference>
<feature type="transmembrane region" description="Helical" evidence="7">
    <location>
        <begin position="61"/>
        <end position="79"/>
    </location>
</feature>
<comment type="subcellular location">
    <subcellularLocation>
        <location evidence="1">Cell membrane</location>
        <topology evidence="1">Multi-pass membrane protein</topology>
    </subcellularLocation>
</comment>